<dbReference type="Proteomes" id="UP000800981">
    <property type="component" value="Unassembled WGS sequence"/>
</dbReference>
<gene>
    <name evidence="2" type="ORF">G9H71_18040</name>
</gene>
<reference evidence="2 3" key="1">
    <citation type="submission" date="2020-03" db="EMBL/GenBank/DDBJ databases">
        <title>Two novel Motilibacter sp.</title>
        <authorList>
            <person name="Liu S."/>
        </authorList>
    </citation>
    <scope>NUCLEOTIDE SEQUENCE [LARGE SCALE GENOMIC DNA]</scope>
    <source>
        <strain evidence="2 3">E257</strain>
    </source>
</reference>
<feature type="chain" id="PRO_5045499904" description="Secreted protein" evidence="1">
    <location>
        <begin position="28"/>
        <end position="210"/>
    </location>
</feature>
<accession>A0ABX0GXI1</accession>
<evidence type="ECO:0008006" key="4">
    <source>
        <dbReference type="Google" id="ProtNLM"/>
    </source>
</evidence>
<keyword evidence="1" id="KW-0732">Signal</keyword>
<organism evidence="2 3">
    <name type="scientific">Motilibacter deserti</name>
    <dbReference type="NCBI Taxonomy" id="2714956"/>
    <lineage>
        <taxon>Bacteria</taxon>
        <taxon>Bacillati</taxon>
        <taxon>Actinomycetota</taxon>
        <taxon>Actinomycetes</taxon>
        <taxon>Motilibacterales</taxon>
        <taxon>Motilibacteraceae</taxon>
        <taxon>Motilibacter</taxon>
    </lineage>
</organism>
<sequence length="210" mass="22742">MNRTARTAAAAALVGGALLAPSASASAATAPEDLSKAYMVQVLNVHAVDETGPDWFGQDEIYAGFRVTYPRGSTAETQTAKFGMDTGDTRTIAADQSCLSHPMPTVNTGRPWLSALDGDTWTCHQYALHAPFSVTSHVWEEEGRWSPFTAASSLGATSPDDQSLGRVTTSFSQEGLDADLRFPGWTKNYVVDHRKDGAHYRITVRVFRTK</sequence>
<dbReference type="RefSeq" id="WP_166284181.1">
    <property type="nucleotide sequence ID" value="NZ_JAANNP010000046.1"/>
</dbReference>
<proteinExistence type="predicted"/>
<protein>
    <recommendedName>
        <fullName evidence="4">Secreted protein</fullName>
    </recommendedName>
</protein>
<feature type="signal peptide" evidence="1">
    <location>
        <begin position="1"/>
        <end position="27"/>
    </location>
</feature>
<name>A0ABX0GXI1_9ACTN</name>
<dbReference type="EMBL" id="JAANNP010000046">
    <property type="protein sequence ID" value="NHC15686.1"/>
    <property type="molecule type" value="Genomic_DNA"/>
</dbReference>
<comment type="caution">
    <text evidence="2">The sequence shown here is derived from an EMBL/GenBank/DDBJ whole genome shotgun (WGS) entry which is preliminary data.</text>
</comment>
<evidence type="ECO:0000313" key="3">
    <source>
        <dbReference type="Proteomes" id="UP000800981"/>
    </source>
</evidence>
<keyword evidence="3" id="KW-1185">Reference proteome</keyword>
<evidence type="ECO:0000313" key="2">
    <source>
        <dbReference type="EMBL" id="NHC15686.1"/>
    </source>
</evidence>
<evidence type="ECO:0000256" key="1">
    <source>
        <dbReference type="SAM" id="SignalP"/>
    </source>
</evidence>